<sequence length="508" mass="56657">MRYRISVPRTVRALFLASTVAFAGALAASAASAADDLTISYTVTPDTLDPAKMKTGVEYAYSLLVFNGLTGYDDQLNVVPDLAESWSASDDLKTWTFKLRDDVTWHDGRPFVAEDVLATMKRMLDPEVGSRMRVNFELIEDMSAPDEHTVVFNLKLPYSTFPALFGGYQARIVPYDHIDTLTTHPIGTGAFKFVEYLPGDRLVMEKNPDYFVEGQPKLDKVTMRIIPEFATATAALEAGEVDIVWDIPPEEQEKLASSSVAHVDFVPTGSWHGIIMHNEKEPFTDKKVRQAVYALIDKPLFAEIAMFGAATPTHSPIPPTSPYFDKDIPIGTADVEKAKALLAEAGFPNGFEQTIYVPAESSAMERLAVSFRDAARQAGITIDIQPIPSDRFFSEYEGKVPLFTTNFYGRTTMDTMLYPWLHSSGSWNNNLWHFSNPEMDKILDDARITTDEETLAGFYKRVQEIVVEDVPGVVVYQLNHANGVHERVEGFKSSPLMWPDLRGVSLKN</sequence>
<dbReference type="CDD" id="cd08503">
    <property type="entry name" value="PBP2_NikA_DppA_OppA_like_17"/>
    <property type="match status" value="1"/>
</dbReference>
<dbReference type="GO" id="GO:1904680">
    <property type="term" value="F:peptide transmembrane transporter activity"/>
    <property type="evidence" value="ECO:0007669"/>
    <property type="project" value="TreeGrafter"/>
</dbReference>
<dbReference type="EMBL" id="JAEKJA010000010">
    <property type="protein sequence ID" value="MBJ3776759.1"/>
    <property type="molecule type" value="Genomic_DNA"/>
</dbReference>
<dbReference type="GO" id="GO:0030288">
    <property type="term" value="C:outer membrane-bounded periplasmic space"/>
    <property type="evidence" value="ECO:0007669"/>
    <property type="project" value="UniProtKB-ARBA"/>
</dbReference>
<gene>
    <name evidence="7" type="ORF">JCR33_13720</name>
</gene>
<keyword evidence="4 5" id="KW-0732">Signal</keyword>
<dbReference type="InterPro" id="IPR000914">
    <property type="entry name" value="SBP_5_dom"/>
</dbReference>
<dbReference type="PIRSF" id="PIRSF002741">
    <property type="entry name" value="MppA"/>
    <property type="match status" value="1"/>
</dbReference>
<dbReference type="Gene3D" id="3.90.76.10">
    <property type="entry name" value="Dipeptide-binding Protein, Domain 1"/>
    <property type="match status" value="1"/>
</dbReference>
<dbReference type="GO" id="GO:0015833">
    <property type="term" value="P:peptide transport"/>
    <property type="evidence" value="ECO:0007669"/>
    <property type="project" value="TreeGrafter"/>
</dbReference>
<dbReference type="AlphaFoldDB" id="A0A934MLX5"/>
<reference evidence="7" key="1">
    <citation type="submission" date="2020-12" db="EMBL/GenBank/DDBJ databases">
        <title>Bacterial taxonomy.</title>
        <authorList>
            <person name="Pan X."/>
        </authorList>
    </citation>
    <scope>NUCLEOTIDE SEQUENCE</scope>
    <source>
        <strain evidence="7">B2012</strain>
    </source>
</reference>
<feature type="chain" id="PRO_5037137090" evidence="5">
    <location>
        <begin position="34"/>
        <end position="508"/>
    </location>
</feature>
<dbReference type="Gene3D" id="3.10.105.10">
    <property type="entry name" value="Dipeptide-binding Protein, Domain 3"/>
    <property type="match status" value="1"/>
</dbReference>
<dbReference type="PANTHER" id="PTHR30290:SF9">
    <property type="entry name" value="OLIGOPEPTIDE-BINDING PROTEIN APPA"/>
    <property type="match status" value="1"/>
</dbReference>
<name>A0A934MLX5_9HYPH</name>
<evidence type="ECO:0000313" key="7">
    <source>
        <dbReference type="EMBL" id="MBJ3776759.1"/>
    </source>
</evidence>
<dbReference type="InterPro" id="IPR030678">
    <property type="entry name" value="Peptide/Ni-bd"/>
</dbReference>
<feature type="domain" description="Solute-binding protein family 5" evidence="6">
    <location>
        <begin position="77"/>
        <end position="426"/>
    </location>
</feature>
<evidence type="ECO:0000256" key="5">
    <source>
        <dbReference type="SAM" id="SignalP"/>
    </source>
</evidence>
<dbReference type="PANTHER" id="PTHR30290">
    <property type="entry name" value="PERIPLASMIC BINDING COMPONENT OF ABC TRANSPORTER"/>
    <property type="match status" value="1"/>
</dbReference>
<organism evidence="7 8">
    <name type="scientific">Acuticoccus mangrovi</name>
    <dbReference type="NCBI Taxonomy" id="2796142"/>
    <lineage>
        <taxon>Bacteria</taxon>
        <taxon>Pseudomonadati</taxon>
        <taxon>Pseudomonadota</taxon>
        <taxon>Alphaproteobacteria</taxon>
        <taxon>Hyphomicrobiales</taxon>
        <taxon>Amorphaceae</taxon>
        <taxon>Acuticoccus</taxon>
    </lineage>
</organism>
<evidence type="ECO:0000256" key="3">
    <source>
        <dbReference type="ARBA" id="ARBA00022448"/>
    </source>
</evidence>
<dbReference type="Gene3D" id="3.40.190.10">
    <property type="entry name" value="Periplasmic binding protein-like II"/>
    <property type="match status" value="1"/>
</dbReference>
<dbReference type="GO" id="GO:0043190">
    <property type="term" value="C:ATP-binding cassette (ABC) transporter complex"/>
    <property type="evidence" value="ECO:0007669"/>
    <property type="project" value="InterPro"/>
</dbReference>
<dbReference type="Proteomes" id="UP000609531">
    <property type="component" value="Unassembled WGS sequence"/>
</dbReference>
<proteinExistence type="inferred from homology"/>
<dbReference type="InterPro" id="IPR039424">
    <property type="entry name" value="SBP_5"/>
</dbReference>
<protein>
    <submittedName>
        <fullName evidence="7">ABC transporter substrate-binding protein</fullName>
    </submittedName>
</protein>
<comment type="similarity">
    <text evidence="2">Belongs to the bacterial solute-binding protein 5 family.</text>
</comment>
<evidence type="ECO:0000256" key="2">
    <source>
        <dbReference type="ARBA" id="ARBA00005695"/>
    </source>
</evidence>
<accession>A0A934MLX5</accession>
<comment type="subcellular location">
    <subcellularLocation>
        <location evidence="1">Periplasm</location>
    </subcellularLocation>
</comment>
<evidence type="ECO:0000259" key="6">
    <source>
        <dbReference type="Pfam" id="PF00496"/>
    </source>
</evidence>
<keyword evidence="8" id="KW-1185">Reference proteome</keyword>
<feature type="signal peptide" evidence="5">
    <location>
        <begin position="1"/>
        <end position="33"/>
    </location>
</feature>
<evidence type="ECO:0000313" key="8">
    <source>
        <dbReference type="Proteomes" id="UP000609531"/>
    </source>
</evidence>
<evidence type="ECO:0000256" key="1">
    <source>
        <dbReference type="ARBA" id="ARBA00004418"/>
    </source>
</evidence>
<evidence type="ECO:0000256" key="4">
    <source>
        <dbReference type="ARBA" id="ARBA00022729"/>
    </source>
</evidence>
<dbReference type="Pfam" id="PF00496">
    <property type="entry name" value="SBP_bac_5"/>
    <property type="match status" value="1"/>
</dbReference>
<dbReference type="SUPFAM" id="SSF53850">
    <property type="entry name" value="Periplasmic binding protein-like II"/>
    <property type="match status" value="1"/>
</dbReference>
<comment type="caution">
    <text evidence="7">The sequence shown here is derived from an EMBL/GenBank/DDBJ whole genome shotgun (WGS) entry which is preliminary data.</text>
</comment>
<keyword evidence="3" id="KW-0813">Transport</keyword>